<evidence type="ECO:0000313" key="1">
    <source>
        <dbReference type="EMBL" id="EYB95093.1"/>
    </source>
</evidence>
<dbReference type="Proteomes" id="UP000024635">
    <property type="component" value="Unassembled WGS sequence"/>
</dbReference>
<dbReference type="AlphaFoldDB" id="A0A016SWM6"/>
<evidence type="ECO:0000313" key="2">
    <source>
        <dbReference type="Proteomes" id="UP000024635"/>
    </source>
</evidence>
<reference evidence="2" key="1">
    <citation type="journal article" date="2015" name="Nat. Genet.">
        <title>The genome and transcriptome of the zoonotic hookworm Ancylostoma ceylanicum identify infection-specific gene families.</title>
        <authorList>
            <person name="Schwarz E.M."/>
            <person name="Hu Y."/>
            <person name="Antoshechkin I."/>
            <person name="Miller M.M."/>
            <person name="Sternberg P.W."/>
            <person name="Aroian R.V."/>
        </authorList>
    </citation>
    <scope>NUCLEOTIDE SEQUENCE</scope>
    <source>
        <strain evidence="2">HY135</strain>
    </source>
</reference>
<gene>
    <name evidence="1" type="primary">Acey_s0164.g3562</name>
    <name evidence="1" type="ORF">Y032_0164g3562</name>
</gene>
<dbReference type="EMBL" id="JARK01001500">
    <property type="protein sequence ID" value="EYB95093.1"/>
    <property type="molecule type" value="Genomic_DNA"/>
</dbReference>
<proteinExistence type="predicted"/>
<name>A0A016SWM6_9BILA</name>
<sequence>MCSEVQLISQEVALVISEAEERNLSLKRPCLGPSEDVAKKPHLDAAVTVDPREPPSLSRFLFSPVNICAPKYIDYLGYDGNRD</sequence>
<organism evidence="1 2">
    <name type="scientific">Ancylostoma ceylanicum</name>
    <dbReference type="NCBI Taxonomy" id="53326"/>
    <lineage>
        <taxon>Eukaryota</taxon>
        <taxon>Metazoa</taxon>
        <taxon>Ecdysozoa</taxon>
        <taxon>Nematoda</taxon>
        <taxon>Chromadorea</taxon>
        <taxon>Rhabditida</taxon>
        <taxon>Rhabditina</taxon>
        <taxon>Rhabditomorpha</taxon>
        <taxon>Strongyloidea</taxon>
        <taxon>Ancylostomatidae</taxon>
        <taxon>Ancylostomatinae</taxon>
        <taxon>Ancylostoma</taxon>
    </lineage>
</organism>
<keyword evidence="2" id="KW-1185">Reference proteome</keyword>
<accession>A0A016SWM6</accession>
<comment type="caution">
    <text evidence="1">The sequence shown here is derived from an EMBL/GenBank/DDBJ whole genome shotgun (WGS) entry which is preliminary data.</text>
</comment>
<protein>
    <submittedName>
        <fullName evidence="1">Uncharacterized protein</fullName>
    </submittedName>
</protein>